<sequence>MTMLSHEFAAAEAVAKPLAARLEDLRAAQMPVVPGMPHPPRQRREYLMALAEAYEAGELVLSTDPRA</sequence>
<gene>
    <name evidence="1" type="ORF">ACFOGP_21615</name>
</gene>
<accession>A0ABV7GXQ9</accession>
<protein>
    <submittedName>
        <fullName evidence="1">Uncharacterized protein</fullName>
    </submittedName>
</protein>
<name>A0ABV7GXQ9_9RHOB</name>
<organism evidence="1 2">
    <name type="scientific">Psychromarinibacter halotolerans</name>
    <dbReference type="NCBI Taxonomy" id="1775175"/>
    <lineage>
        <taxon>Bacteria</taxon>
        <taxon>Pseudomonadati</taxon>
        <taxon>Pseudomonadota</taxon>
        <taxon>Alphaproteobacteria</taxon>
        <taxon>Rhodobacterales</taxon>
        <taxon>Paracoccaceae</taxon>
        <taxon>Psychromarinibacter</taxon>
    </lineage>
</organism>
<reference evidence="2" key="1">
    <citation type="journal article" date="2019" name="Int. J. Syst. Evol. Microbiol.">
        <title>The Global Catalogue of Microorganisms (GCM) 10K type strain sequencing project: providing services to taxonomists for standard genome sequencing and annotation.</title>
        <authorList>
            <consortium name="The Broad Institute Genomics Platform"/>
            <consortium name="The Broad Institute Genome Sequencing Center for Infectious Disease"/>
            <person name="Wu L."/>
            <person name="Ma J."/>
        </authorList>
    </citation>
    <scope>NUCLEOTIDE SEQUENCE [LARGE SCALE GENOMIC DNA]</scope>
    <source>
        <strain evidence="2">KCTC 52366</strain>
    </source>
</reference>
<proteinExistence type="predicted"/>
<evidence type="ECO:0000313" key="2">
    <source>
        <dbReference type="Proteomes" id="UP001595632"/>
    </source>
</evidence>
<dbReference type="RefSeq" id="WP_379561664.1">
    <property type="nucleotide sequence ID" value="NZ_JBHRTB010000010.1"/>
</dbReference>
<keyword evidence="2" id="KW-1185">Reference proteome</keyword>
<dbReference type="Proteomes" id="UP001595632">
    <property type="component" value="Unassembled WGS sequence"/>
</dbReference>
<evidence type="ECO:0000313" key="1">
    <source>
        <dbReference type="EMBL" id="MFC3145333.1"/>
    </source>
</evidence>
<dbReference type="EMBL" id="JBHRTB010000010">
    <property type="protein sequence ID" value="MFC3145333.1"/>
    <property type="molecule type" value="Genomic_DNA"/>
</dbReference>
<comment type="caution">
    <text evidence="1">The sequence shown here is derived from an EMBL/GenBank/DDBJ whole genome shotgun (WGS) entry which is preliminary data.</text>
</comment>